<dbReference type="InterPro" id="IPR052189">
    <property type="entry name" value="L-asp_N-monooxygenase_NS-form"/>
</dbReference>
<evidence type="ECO:0000313" key="3">
    <source>
        <dbReference type="Proteomes" id="UP001365542"/>
    </source>
</evidence>
<keyword evidence="3" id="KW-1185">Reference proteome</keyword>
<dbReference type="EMBL" id="JAVHJO010000006">
    <property type="protein sequence ID" value="KAK6539222.1"/>
    <property type="molecule type" value="Genomic_DNA"/>
</dbReference>
<dbReference type="PANTHER" id="PTHR40254:SF1">
    <property type="entry name" value="BLR0577 PROTEIN"/>
    <property type="match status" value="1"/>
</dbReference>
<gene>
    <name evidence="2" type="ORF">TWF694_009463</name>
</gene>
<reference evidence="2 3" key="1">
    <citation type="submission" date="2019-10" db="EMBL/GenBank/DDBJ databases">
        <authorList>
            <person name="Palmer J.M."/>
        </authorList>
    </citation>
    <scope>NUCLEOTIDE SEQUENCE [LARGE SCALE GENOMIC DNA]</scope>
    <source>
        <strain evidence="2 3">TWF694</strain>
    </source>
</reference>
<dbReference type="Proteomes" id="UP001365542">
    <property type="component" value="Unassembled WGS sequence"/>
</dbReference>
<dbReference type="Gene3D" id="3.50.50.60">
    <property type="entry name" value="FAD/NAD(P)-binding domain"/>
    <property type="match status" value="1"/>
</dbReference>
<sequence length="653" mass="73395">MELAIAKPPRPIHVHRIATVGGGPAALSFLLQLKSKLDTLPNFVPYRVEVAVIEASAHFGPGQGFARAQSNACLLNFPREFMEPVADSTGNFSAWLRQVAPQCTTDYPPRRFFGLYLEQLGKRLLADSEENPRIGINFFPRCKVSGIERDASRAPFRLRYSEIGVVGDDEKLLEVDEILFCTGSLPCDNYRKFQGMEHYGHDAESNRRLLAGLRGDENIGIIGSRLSAIDLVMELRKRGHSGDITLGSLNGLLPAVSTFYTVKQIPLKDNLLATENEDSTLTVPKSTALAPSWSTGGSANRKVTLLVGRAESSVSTSTSINTRRCDGLRYLHPSLLPESPTVEGLAELFFAELNSMMRQDDSQNPRFTSYDNMLDYLGRVSPKKWLDQQIYQAERGAIMPHHVLFFQLYPHMTTLWSRLPNEEKKRYFEKFHWLFMLFYSSFPLENARRMREMLTNGQLAVMRDCKFTRDGDADGFVMEGRRVESESKQMESRRVSHLFNASGLGSNARNHSLYSKLLDSGLVRSHRFGGLDFETDTYLAINGRTKAPNPNLYIIGDMTKNQILTVSCMGVIAKQAEKVASQIFDRIAVEPELPVETCPPVTVEHKVSLQKGRGKGLYGNKIYFRRQALENTQPSNSMPFLAHFVSRLMKSNT</sequence>
<feature type="domain" description="FAD-dependent urate hydroxylase HpyO/Asp monooxygenase CreE-like FAD/NAD(P)-binding" evidence="1">
    <location>
        <begin position="19"/>
        <end position="183"/>
    </location>
</feature>
<dbReference type="InterPro" id="IPR036188">
    <property type="entry name" value="FAD/NAD-bd_sf"/>
</dbReference>
<comment type="caution">
    <text evidence="2">The sequence shown here is derived from an EMBL/GenBank/DDBJ whole genome shotgun (WGS) entry which is preliminary data.</text>
</comment>
<protein>
    <recommendedName>
        <fullName evidence="1">FAD-dependent urate hydroxylase HpyO/Asp monooxygenase CreE-like FAD/NAD(P)-binding domain-containing protein</fullName>
    </recommendedName>
</protein>
<accession>A0AAV9XAW8</accession>
<dbReference type="SUPFAM" id="SSF51905">
    <property type="entry name" value="FAD/NAD(P)-binding domain"/>
    <property type="match status" value="1"/>
</dbReference>
<dbReference type="PANTHER" id="PTHR40254">
    <property type="entry name" value="BLR0577 PROTEIN"/>
    <property type="match status" value="1"/>
</dbReference>
<organism evidence="2 3">
    <name type="scientific">Orbilia ellipsospora</name>
    <dbReference type="NCBI Taxonomy" id="2528407"/>
    <lineage>
        <taxon>Eukaryota</taxon>
        <taxon>Fungi</taxon>
        <taxon>Dikarya</taxon>
        <taxon>Ascomycota</taxon>
        <taxon>Pezizomycotina</taxon>
        <taxon>Orbiliomycetes</taxon>
        <taxon>Orbiliales</taxon>
        <taxon>Orbiliaceae</taxon>
        <taxon>Orbilia</taxon>
    </lineage>
</organism>
<evidence type="ECO:0000313" key="2">
    <source>
        <dbReference type="EMBL" id="KAK6539222.1"/>
    </source>
</evidence>
<name>A0AAV9XAW8_9PEZI</name>
<dbReference type="InterPro" id="IPR038732">
    <property type="entry name" value="HpyO/CreE_NAD-binding"/>
</dbReference>
<dbReference type="Pfam" id="PF13454">
    <property type="entry name" value="NAD_binding_9"/>
    <property type="match status" value="1"/>
</dbReference>
<proteinExistence type="predicted"/>
<dbReference type="AlphaFoldDB" id="A0AAV9XAW8"/>
<evidence type="ECO:0000259" key="1">
    <source>
        <dbReference type="Pfam" id="PF13454"/>
    </source>
</evidence>